<comment type="caution">
    <text evidence="2">The sequence shown here is derived from an EMBL/GenBank/DDBJ whole genome shotgun (WGS) entry which is preliminary data.</text>
</comment>
<dbReference type="EMBL" id="CALNXK010000054">
    <property type="protein sequence ID" value="CAH3134168.1"/>
    <property type="molecule type" value="Genomic_DNA"/>
</dbReference>
<reference evidence="2 3" key="1">
    <citation type="submission" date="2022-05" db="EMBL/GenBank/DDBJ databases">
        <authorList>
            <consortium name="Genoscope - CEA"/>
            <person name="William W."/>
        </authorList>
    </citation>
    <scope>NUCLEOTIDE SEQUENCE [LARGE SCALE GENOMIC DNA]</scope>
</reference>
<protein>
    <recommendedName>
        <fullName evidence="1">Vps16 N-terminal domain-containing protein</fullName>
    </recommendedName>
</protein>
<keyword evidence="3" id="KW-1185">Reference proteome</keyword>
<dbReference type="PANTHER" id="PTHR12811:SF0">
    <property type="entry name" value="VACUOLAR PROTEIN SORTING-ASSOCIATED PROTEIN 16 HOMOLOG"/>
    <property type="match status" value="1"/>
</dbReference>
<dbReference type="InterPro" id="IPR006926">
    <property type="entry name" value="Vps16_N"/>
</dbReference>
<feature type="domain" description="Vps16 N-terminal" evidence="1">
    <location>
        <begin position="1"/>
        <end position="209"/>
    </location>
</feature>
<evidence type="ECO:0000313" key="2">
    <source>
        <dbReference type="EMBL" id="CAH3134168.1"/>
    </source>
</evidence>
<dbReference type="InterPro" id="IPR016534">
    <property type="entry name" value="VPS16"/>
</dbReference>
<sequence>MAISYNYEYLAMFTDTGLLWIGSADLQKVYCEFNTSCPSRPKQLTWCAMGAVICYWDDYLDVVGPTMDTIRYPLINKIILYHDPTSFPTICGAVHLVQELDGVRIIGNDTHELLQRVPAAVEQVFKIGSMEPGAMLFDASKEFEASNASPSLGKTEEYIRMIKERLPEAVQQCIHAAAGEHEPAIHRGLLRAASFGKSFLTDMPPHAFVSMCRNLRVLNAVRDYMVGIPLTYGQYPLS</sequence>
<accession>A0ABN8P8Z5</accession>
<proteinExistence type="predicted"/>
<name>A0ABN8P8Z5_9CNID</name>
<evidence type="ECO:0000313" key="3">
    <source>
        <dbReference type="Proteomes" id="UP001159405"/>
    </source>
</evidence>
<gene>
    <name evidence="2" type="ORF">PLOB_00037294</name>
</gene>
<organism evidence="2 3">
    <name type="scientific">Porites lobata</name>
    <dbReference type="NCBI Taxonomy" id="104759"/>
    <lineage>
        <taxon>Eukaryota</taxon>
        <taxon>Metazoa</taxon>
        <taxon>Cnidaria</taxon>
        <taxon>Anthozoa</taxon>
        <taxon>Hexacorallia</taxon>
        <taxon>Scleractinia</taxon>
        <taxon>Fungiina</taxon>
        <taxon>Poritidae</taxon>
        <taxon>Porites</taxon>
    </lineage>
</organism>
<dbReference type="PANTHER" id="PTHR12811">
    <property type="entry name" value="VACUOLAR PROTEIN SORTING VPS16"/>
    <property type="match status" value="1"/>
</dbReference>
<dbReference type="Proteomes" id="UP001159405">
    <property type="component" value="Unassembled WGS sequence"/>
</dbReference>
<dbReference type="Pfam" id="PF04841">
    <property type="entry name" value="Vps16_N"/>
    <property type="match status" value="1"/>
</dbReference>
<evidence type="ECO:0000259" key="1">
    <source>
        <dbReference type="Pfam" id="PF04841"/>
    </source>
</evidence>